<accession>A0AAE9N380</accession>
<dbReference type="GO" id="GO:0005524">
    <property type="term" value="F:ATP binding"/>
    <property type="evidence" value="ECO:0007669"/>
    <property type="project" value="UniProtKB-KW"/>
</dbReference>
<protein>
    <submittedName>
        <fullName evidence="2">ATP-binding protein</fullName>
    </submittedName>
</protein>
<dbReference type="AlphaFoldDB" id="A0AAE9N380"/>
<dbReference type="InterPro" id="IPR003959">
    <property type="entry name" value="ATPase_AAA_core"/>
</dbReference>
<feature type="domain" description="ATPase AAA-type core" evidence="1">
    <location>
        <begin position="35"/>
        <end position="349"/>
    </location>
</feature>
<reference evidence="2" key="1">
    <citation type="submission" date="2020-03" db="EMBL/GenBank/DDBJ databases">
        <title>Five strains of Vibrio campbellii isolated from Mariana Trench.</title>
        <authorList>
            <person name="Liang J."/>
            <person name="Zhang X.-H."/>
        </authorList>
    </citation>
    <scope>NUCLEOTIDE SEQUENCE</scope>
    <source>
        <strain evidence="2">LJC014</strain>
    </source>
</reference>
<dbReference type="GO" id="GO:0016887">
    <property type="term" value="F:ATP hydrolysis activity"/>
    <property type="evidence" value="ECO:0007669"/>
    <property type="project" value="InterPro"/>
</dbReference>
<dbReference type="InterPro" id="IPR051396">
    <property type="entry name" value="Bact_Antivir_Def_Nuclease"/>
</dbReference>
<evidence type="ECO:0000313" key="3">
    <source>
        <dbReference type="Proteomes" id="UP001058687"/>
    </source>
</evidence>
<dbReference type="Proteomes" id="UP001058687">
    <property type="component" value="Chromosome 2"/>
</dbReference>
<dbReference type="PIRSF" id="PIRSF029347">
    <property type="entry name" value="RecF"/>
    <property type="match status" value="1"/>
</dbReference>
<name>A0AAE9N380_9VIBR</name>
<proteinExistence type="predicted"/>
<evidence type="ECO:0000313" key="2">
    <source>
        <dbReference type="EMBL" id="UTZ29750.1"/>
    </source>
</evidence>
<dbReference type="InterPro" id="IPR027417">
    <property type="entry name" value="P-loop_NTPase"/>
</dbReference>
<sequence>MHVKDWQEENPHFIKTIEVEGLLSRKNVYWELGNVNVLVGQNGSGKSTILELTRFALLGPHSANPGSFEDKFNSVTVTFNNGNQCTCVLSDPEEHEDKMLEAIRLLLEKAEHSPHSEPEIERLKNVYDNLLVNRESESRQTRVKAFLSGRHEYMQENGKNDLFEYINLEFISTFDMILLSKEEQDKNSEEYESYSQLDILISKELNKLSRLIIKNANKTMDQYSLKLLNSNDDIYSLSKSNMNSIHSFLEKLNELFNGEDKEFSIDNTGLLKIRSNAKEISHKQLSSGEKQMLYILLKTVNTSDKPTIIFLDEPEISMHLNWQEQLIDVLRKINPHIQIVAVSHSPALVMKGWLDSYSDMKDITTTI</sequence>
<keyword evidence="2" id="KW-0067">ATP-binding</keyword>
<evidence type="ECO:0000259" key="1">
    <source>
        <dbReference type="Pfam" id="PF13304"/>
    </source>
</evidence>
<dbReference type="PANTHER" id="PTHR43581">
    <property type="entry name" value="ATP/GTP PHOSPHATASE"/>
    <property type="match status" value="1"/>
</dbReference>
<dbReference type="SUPFAM" id="SSF52540">
    <property type="entry name" value="P-loop containing nucleoside triphosphate hydrolases"/>
    <property type="match status" value="1"/>
</dbReference>
<dbReference type="InterPro" id="IPR014555">
    <property type="entry name" value="RecF-like"/>
</dbReference>
<dbReference type="EMBL" id="CP050468">
    <property type="protein sequence ID" value="UTZ29750.1"/>
    <property type="molecule type" value="Genomic_DNA"/>
</dbReference>
<dbReference type="PANTHER" id="PTHR43581:SF2">
    <property type="entry name" value="EXCINUCLEASE ATPASE SUBUNIT"/>
    <property type="match status" value="1"/>
</dbReference>
<dbReference type="Gene3D" id="3.40.50.300">
    <property type="entry name" value="P-loop containing nucleotide triphosphate hydrolases"/>
    <property type="match status" value="1"/>
</dbReference>
<gene>
    <name evidence="2" type="ORF">HB761_17180</name>
</gene>
<organism evidence="2 3">
    <name type="scientific">Vibrio campbellii</name>
    <dbReference type="NCBI Taxonomy" id="680"/>
    <lineage>
        <taxon>Bacteria</taxon>
        <taxon>Pseudomonadati</taxon>
        <taxon>Pseudomonadota</taxon>
        <taxon>Gammaproteobacteria</taxon>
        <taxon>Vibrionales</taxon>
        <taxon>Vibrionaceae</taxon>
        <taxon>Vibrio</taxon>
    </lineage>
</organism>
<dbReference type="Pfam" id="PF13304">
    <property type="entry name" value="AAA_21"/>
    <property type="match status" value="1"/>
</dbReference>
<dbReference type="CDD" id="cd00267">
    <property type="entry name" value="ABC_ATPase"/>
    <property type="match status" value="1"/>
</dbReference>
<keyword evidence="2" id="KW-0547">Nucleotide-binding</keyword>